<dbReference type="InterPro" id="IPR002491">
    <property type="entry name" value="ABC_transptr_periplasmic_BD"/>
</dbReference>
<dbReference type="STRING" id="1481914.JCM19241_547"/>
<dbReference type="Proteomes" id="UP000031666">
    <property type="component" value="Unassembled WGS sequence"/>
</dbReference>
<evidence type="ECO:0000259" key="2">
    <source>
        <dbReference type="PROSITE" id="PS50983"/>
    </source>
</evidence>
<feature type="domain" description="Fe/B12 periplasmic-binding" evidence="2">
    <location>
        <begin position="30"/>
        <end position="285"/>
    </location>
</feature>
<dbReference type="PANTHER" id="PTHR30535">
    <property type="entry name" value="VITAMIN B12-BINDING PROTEIN"/>
    <property type="match status" value="1"/>
</dbReference>
<keyword evidence="1" id="KW-0732">Signal</keyword>
<reference evidence="3 4" key="1">
    <citation type="submission" date="2015-01" db="EMBL/GenBank/DDBJ databases">
        <title>Vibrio sp. C94 JCM 19241 whole genome shotgun sequence.</title>
        <authorList>
            <person name="Sawabe T."/>
            <person name="Meirelles P."/>
            <person name="Feng G."/>
            <person name="Sayaka M."/>
            <person name="Hattori M."/>
            <person name="Ohkuma M."/>
        </authorList>
    </citation>
    <scope>NUCLEOTIDE SEQUENCE [LARGE SCALE GENOMIC DNA]</scope>
    <source>
        <strain evidence="4">JCM 19241</strain>
    </source>
</reference>
<comment type="caution">
    <text evidence="3">The sequence shown here is derived from an EMBL/GenBank/DDBJ whole genome shotgun (WGS) entry which is preliminary data.</text>
</comment>
<dbReference type="InterPro" id="IPR050902">
    <property type="entry name" value="ABC_Transporter_SBP"/>
</dbReference>
<name>A0A0B8QPC2_9VIBR</name>
<dbReference type="PROSITE" id="PS50983">
    <property type="entry name" value="FE_B12_PBP"/>
    <property type="match status" value="1"/>
</dbReference>
<evidence type="ECO:0000313" key="3">
    <source>
        <dbReference type="EMBL" id="GAM76249.1"/>
    </source>
</evidence>
<proteinExistence type="predicted"/>
<dbReference type="EMBL" id="BBSC01000005">
    <property type="protein sequence ID" value="GAM76249.1"/>
    <property type="molecule type" value="Genomic_DNA"/>
</dbReference>
<reference evidence="3 4" key="2">
    <citation type="submission" date="2015-01" db="EMBL/GenBank/DDBJ databases">
        <authorList>
            <consortium name="NBRP consortium"/>
            <person name="Sawabe T."/>
            <person name="Meirelles P."/>
            <person name="Feng G."/>
            <person name="Sayaka M."/>
            <person name="Hattori M."/>
            <person name="Ohkuma M."/>
        </authorList>
    </citation>
    <scope>NUCLEOTIDE SEQUENCE [LARGE SCALE GENOMIC DNA]</scope>
    <source>
        <strain evidence="4">JCM 19241</strain>
    </source>
</reference>
<dbReference type="PANTHER" id="PTHR30535:SF4">
    <property type="entry name" value="HEMIN-BINDING PERIPLASMIC PROTEIN HMUT"/>
    <property type="match status" value="1"/>
</dbReference>
<dbReference type="Pfam" id="PF01497">
    <property type="entry name" value="Peripla_BP_2"/>
    <property type="match status" value="1"/>
</dbReference>
<accession>A0A0B8QPC2</accession>
<dbReference type="AlphaFoldDB" id="A0A0B8QPC2"/>
<sequence>MMKRLLLLIAASAVAFTTFADTSSDAKENRIISVGSSITELFYALDAKEQLVAIDVTSRHFDKSGEMPQVGYHRQLSAEGLMAQSPTHVIGSHEMGPESTLKLLKSAGIKVVTVPSGDSEADLAARIDAIAKITHREEKAAELKDKLHQQIETLSNQKHNNHPKAIFAMLSEGRPATIAGSETTIDKIIQLAGGANPANKDFSSYKSMSFEAIVNIQPEYILVAQRSWDALGGREGIIEKFPLLAATPAATNDKIIPVPSSAIIGGFGIESVELSQSLYQTFERN</sequence>
<organism evidence="3 4">
    <name type="scientific">Vibrio ishigakensis</name>
    <dbReference type="NCBI Taxonomy" id="1481914"/>
    <lineage>
        <taxon>Bacteria</taxon>
        <taxon>Pseudomonadati</taxon>
        <taxon>Pseudomonadota</taxon>
        <taxon>Gammaproteobacteria</taxon>
        <taxon>Vibrionales</taxon>
        <taxon>Vibrionaceae</taxon>
        <taxon>Vibrio</taxon>
    </lineage>
</organism>
<gene>
    <name evidence="3" type="ORF">JCM19241_547</name>
</gene>
<dbReference type="SUPFAM" id="SSF53807">
    <property type="entry name" value="Helical backbone' metal receptor"/>
    <property type="match status" value="1"/>
</dbReference>
<dbReference type="Gene3D" id="3.40.50.1980">
    <property type="entry name" value="Nitrogenase molybdenum iron protein domain"/>
    <property type="match status" value="2"/>
</dbReference>
<evidence type="ECO:0000256" key="1">
    <source>
        <dbReference type="SAM" id="SignalP"/>
    </source>
</evidence>
<feature type="signal peptide" evidence="1">
    <location>
        <begin position="1"/>
        <end position="20"/>
    </location>
</feature>
<evidence type="ECO:0000313" key="4">
    <source>
        <dbReference type="Proteomes" id="UP000031666"/>
    </source>
</evidence>
<feature type="chain" id="PRO_5002137802" evidence="1">
    <location>
        <begin position="21"/>
        <end position="285"/>
    </location>
</feature>
<protein>
    <submittedName>
        <fullName evidence="3">Periplasmic hemin-binding protein</fullName>
    </submittedName>
</protein>